<dbReference type="AlphaFoldDB" id="A0A1H4LMU5"/>
<dbReference type="Proteomes" id="UP000182652">
    <property type="component" value="Unassembled WGS sequence"/>
</dbReference>
<dbReference type="SUPFAM" id="SSF51679">
    <property type="entry name" value="Bacterial luciferase-like"/>
    <property type="match status" value="1"/>
</dbReference>
<dbReference type="GO" id="GO:0004497">
    <property type="term" value="F:monooxygenase activity"/>
    <property type="evidence" value="ECO:0007669"/>
    <property type="project" value="UniProtKB-KW"/>
</dbReference>
<dbReference type="InterPro" id="IPR036661">
    <property type="entry name" value="Luciferase-like_sf"/>
</dbReference>
<proteinExistence type="predicted"/>
<reference evidence="2 3" key="1">
    <citation type="submission" date="2016-10" db="EMBL/GenBank/DDBJ databases">
        <authorList>
            <person name="de Groot N.N."/>
        </authorList>
    </citation>
    <scope>NUCLEOTIDE SEQUENCE [LARGE SCALE GENOMIC DNA]</scope>
    <source>
        <strain evidence="2 3">DSM 10495</strain>
    </source>
</reference>
<dbReference type="Gene3D" id="3.20.20.30">
    <property type="entry name" value="Luciferase-like domain"/>
    <property type="match status" value="1"/>
</dbReference>
<dbReference type="STRING" id="156980.SAMN04489745_1060"/>
<keyword evidence="3" id="KW-1185">Reference proteome</keyword>
<dbReference type="InterPro" id="IPR050766">
    <property type="entry name" value="Bact_Lucif_Oxidored"/>
</dbReference>
<dbReference type="InterPro" id="IPR011251">
    <property type="entry name" value="Luciferase-like_dom"/>
</dbReference>
<sequence length="343" mass="37149">MVFVVVNSKKIGFLSFGHYGRSAGSHTQDAGESLRQAIELSVAAEEQGVAGAFFRVHHFARQGAAPFPLLSAIAARTTTLEMGTGVIDMRYENPLYMAEEAAATDLISQGRLQLGVSRGSPEPALNGAENFGYIPRDGETPADMARRHTDLFRRAITGTGIAPADAGNGRPGLLLPVEPQSPGLDRRIWWGAGTRATAVWAAEQGMNLMSSTLLTEDTGVPFDQLQAEQIRVFRDAWKEAGHGWTPRVSVSRSIIPLVSEEDHHYFGLRGQVEGRDQVGWLDGAVSRFGRSYIGEPDQLAEELARDEAVQEADTVLVTIPNQLGVDYNAALLGNIVKHVFGQD</sequence>
<protein>
    <submittedName>
        <fullName evidence="2">Flavin-dependent oxidoreductase, luciferase family (Includes alkanesulfonate monooxygenase SsuD and methylene tetrahydromethanopterin reductase)</fullName>
    </submittedName>
</protein>
<evidence type="ECO:0000259" key="1">
    <source>
        <dbReference type="Pfam" id="PF00296"/>
    </source>
</evidence>
<dbReference type="EMBL" id="FNSN01000003">
    <property type="protein sequence ID" value="SEB71971.1"/>
    <property type="molecule type" value="Genomic_DNA"/>
</dbReference>
<accession>A0A1H4LMU5</accession>
<evidence type="ECO:0000313" key="2">
    <source>
        <dbReference type="EMBL" id="SEB71971.1"/>
    </source>
</evidence>
<dbReference type="GO" id="GO:0016705">
    <property type="term" value="F:oxidoreductase activity, acting on paired donors, with incorporation or reduction of molecular oxygen"/>
    <property type="evidence" value="ECO:0007669"/>
    <property type="project" value="InterPro"/>
</dbReference>
<organism evidence="2 3">
    <name type="scientific">Arthrobacter woluwensis</name>
    <dbReference type="NCBI Taxonomy" id="156980"/>
    <lineage>
        <taxon>Bacteria</taxon>
        <taxon>Bacillati</taxon>
        <taxon>Actinomycetota</taxon>
        <taxon>Actinomycetes</taxon>
        <taxon>Micrococcales</taxon>
        <taxon>Micrococcaceae</taxon>
        <taxon>Arthrobacter</taxon>
    </lineage>
</organism>
<name>A0A1H4LMU5_9MICC</name>
<dbReference type="PANTHER" id="PTHR30137:SF15">
    <property type="entry name" value="BLL6902 PROTEIN"/>
    <property type="match status" value="1"/>
</dbReference>
<feature type="domain" description="Luciferase-like" evidence="1">
    <location>
        <begin position="25"/>
        <end position="255"/>
    </location>
</feature>
<gene>
    <name evidence="2" type="ORF">SAMN04489745_1060</name>
</gene>
<keyword evidence="2" id="KW-0503">Monooxygenase</keyword>
<dbReference type="PANTHER" id="PTHR30137">
    <property type="entry name" value="LUCIFERASE-LIKE MONOOXYGENASE"/>
    <property type="match status" value="1"/>
</dbReference>
<keyword evidence="2" id="KW-0560">Oxidoreductase</keyword>
<evidence type="ECO:0000313" key="3">
    <source>
        <dbReference type="Proteomes" id="UP000182652"/>
    </source>
</evidence>
<dbReference type="Pfam" id="PF00296">
    <property type="entry name" value="Bac_luciferase"/>
    <property type="match status" value="1"/>
</dbReference>
<dbReference type="GO" id="GO:0005829">
    <property type="term" value="C:cytosol"/>
    <property type="evidence" value="ECO:0007669"/>
    <property type="project" value="TreeGrafter"/>
</dbReference>